<dbReference type="InterPro" id="IPR047021">
    <property type="entry name" value="REXO1/3/4-like"/>
</dbReference>
<dbReference type="SUPFAM" id="SSF53098">
    <property type="entry name" value="Ribonuclease H-like"/>
    <property type="match status" value="1"/>
</dbReference>
<dbReference type="EMBL" id="MNAD01000133">
    <property type="protein sequence ID" value="OJT15790.1"/>
    <property type="molecule type" value="Genomic_DNA"/>
</dbReference>
<evidence type="ECO:0000256" key="2">
    <source>
        <dbReference type="ARBA" id="ARBA00022722"/>
    </source>
</evidence>
<gene>
    <name evidence="7" type="ORF">TRAPUB_3896</name>
</gene>
<dbReference type="GO" id="GO:0004527">
    <property type="term" value="F:exonuclease activity"/>
    <property type="evidence" value="ECO:0007669"/>
    <property type="project" value="UniProtKB-KW"/>
</dbReference>
<evidence type="ECO:0000313" key="8">
    <source>
        <dbReference type="Proteomes" id="UP000184267"/>
    </source>
</evidence>
<dbReference type="InterPro" id="IPR036397">
    <property type="entry name" value="RNaseH_sf"/>
</dbReference>
<dbReference type="Proteomes" id="UP000184267">
    <property type="component" value="Unassembled WGS sequence"/>
</dbReference>
<organism evidence="7 8">
    <name type="scientific">Trametes pubescens</name>
    <name type="common">White-rot fungus</name>
    <dbReference type="NCBI Taxonomy" id="154538"/>
    <lineage>
        <taxon>Eukaryota</taxon>
        <taxon>Fungi</taxon>
        <taxon>Dikarya</taxon>
        <taxon>Basidiomycota</taxon>
        <taxon>Agaricomycotina</taxon>
        <taxon>Agaricomycetes</taxon>
        <taxon>Polyporales</taxon>
        <taxon>Polyporaceae</taxon>
        <taxon>Trametes</taxon>
    </lineage>
</organism>
<dbReference type="Gene3D" id="3.30.420.10">
    <property type="entry name" value="Ribonuclease H-like superfamily/Ribonuclease H"/>
    <property type="match status" value="1"/>
</dbReference>
<sequence length="219" mass="24395">MAQKYPIPSPEKFLALATTSVGCGPGGGTPMIAYVPHVRAPTPQLALTSLLAPSRVAVVDYRGHEVFCSYVLPTNPVTDYRTNTTGIQASDLQPGNALPWKEVQQRVAQLIRDRILVGHTLWQDLSVLGIPHPAVATRDVALYQPFRNALRSPNQVIGLQTLMWHLMRRRVQETHVCAMENARAALDLYRSHSEEWEATVARGQWPSFLPPSTFSRCYL</sequence>
<comment type="function">
    <text evidence="5">Exoribonuclease involved in ribosome biosynthesis. Involved in the processing of ITS1, the internal transcribed spacer localized between the 18S and 5.8S rRNAs.</text>
</comment>
<evidence type="ECO:0000256" key="1">
    <source>
        <dbReference type="ARBA" id="ARBA00022552"/>
    </source>
</evidence>
<accession>A0A1M2W7T9</accession>
<dbReference type="GO" id="GO:0003676">
    <property type="term" value="F:nucleic acid binding"/>
    <property type="evidence" value="ECO:0007669"/>
    <property type="project" value="InterPro"/>
</dbReference>
<dbReference type="OrthoDB" id="8191639at2759"/>
<dbReference type="PANTHER" id="PTHR12801">
    <property type="entry name" value="RNA EXONUCLEASE REXO1 / RECO3 FAMILY MEMBER-RELATED"/>
    <property type="match status" value="1"/>
</dbReference>
<dbReference type="SMART" id="SM00479">
    <property type="entry name" value="EXOIII"/>
    <property type="match status" value="1"/>
</dbReference>
<keyword evidence="1" id="KW-0698">rRNA processing</keyword>
<protein>
    <submittedName>
        <fullName evidence="7">RNA exonuclease 4</fullName>
    </submittedName>
</protein>
<dbReference type="InterPro" id="IPR012337">
    <property type="entry name" value="RNaseH-like_sf"/>
</dbReference>
<keyword evidence="2" id="KW-0540">Nuclease</keyword>
<evidence type="ECO:0000256" key="3">
    <source>
        <dbReference type="ARBA" id="ARBA00022801"/>
    </source>
</evidence>
<feature type="domain" description="Exonuclease" evidence="6">
    <location>
        <begin position="43"/>
        <end position="198"/>
    </location>
</feature>
<dbReference type="PROSITE" id="PS51257">
    <property type="entry name" value="PROKAR_LIPOPROTEIN"/>
    <property type="match status" value="1"/>
</dbReference>
<proteinExistence type="predicted"/>
<evidence type="ECO:0000256" key="5">
    <source>
        <dbReference type="ARBA" id="ARBA00025599"/>
    </source>
</evidence>
<reference evidence="7 8" key="1">
    <citation type="submission" date="2016-10" db="EMBL/GenBank/DDBJ databases">
        <title>Genome sequence of the basidiomycete white-rot fungus Trametes pubescens.</title>
        <authorList>
            <person name="Makela M.R."/>
            <person name="Granchi Z."/>
            <person name="Peng M."/>
            <person name="De Vries R.P."/>
            <person name="Grigoriev I."/>
            <person name="Riley R."/>
            <person name="Hilden K."/>
        </authorList>
    </citation>
    <scope>NUCLEOTIDE SEQUENCE [LARGE SCALE GENOMIC DNA]</scope>
    <source>
        <strain evidence="7 8">FBCC735</strain>
    </source>
</reference>
<keyword evidence="3" id="KW-0378">Hydrolase</keyword>
<dbReference type="GO" id="GO:0006364">
    <property type="term" value="P:rRNA processing"/>
    <property type="evidence" value="ECO:0007669"/>
    <property type="project" value="UniProtKB-KW"/>
</dbReference>
<comment type="caution">
    <text evidence="7">The sequence shown here is derived from an EMBL/GenBank/DDBJ whole genome shotgun (WGS) entry which is preliminary data.</text>
</comment>
<dbReference type="GO" id="GO:0005634">
    <property type="term" value="C:nucleus"/>
    <property type="evidence" value="ECO:0007669"/>
    <property type="project" value="TreeGrafter"/>
</dbReference>
<evidence type="ECO:0000313" key="7">
    <source>
        <dbReference type="EMBL" id="OJT15790.1"/>
    </source>
</evidence>
<evidence type="ECO:0000259" key="6">
    <source>
        <dbReference type="SMART" id="SM00479"/>
    </source>
</evidence>
<dbReference type="OMA" id="NWPCALP"/>
<keyword evidence="8" id="KW-1185">Reference proteome</keyword>
<dbReference type="STRING" id="154538.A0A1M2W7T9"/>
<dbReference type="PANTHER" id="PTHR12801:SF45">
    <property type="entry name" value="RNA EXONUCLEASE 4"/>
    <property type="match status" value="1"/>
</dbReference>
<evidence type="ECO:0000256" key="4">
    <source>
        <dbReference type="ARBA" id="ARBA00022839"/>
    </source>
</evidence>
<keyword evidence="4 7" id="KW-0269">Exonuclease</keyword>
<dbReference type="AlphaFoldDB" id="A0A1M2W7T9"/>
<dbReference type="InterPro" id="IPR013520">
    <property type="entry name" value="Ribonucl_H"/>
</dbReference>
<name>A0A1M2W7T9_TRAPU</name>